<evidence type="ECO:0000313" key="3">
    <source>
        <dbReference type="Proteomes" id="UP000273140"/>
    </source>
</evidence>
<accession>A0A3M4K059</accession>
<reference evidence="2 3" key="1">
    <citation type="submission" date="2018-08" db="EMBL/GenBank/DDBJ databases">
        <title>Recombination of ecologically and evolutionarily significant loci maintains genetic cohesion in the Pseudomonas syringae species complex.</title>
        <authorList>
            <person name="Dillon M."/>
            <person name="Thakur S."/>
            <person name="Almeida R.N.D."/>
            <person name="Weir B.S."/>
            <person name="Guttman D.S."/>
        </authorList>
    </citation>
    <scope>NUCLEOTIDE SEQUENCE [LARGE SCALE GENOMIC DNA]</scope>
    <source>
        <strain evidence="2 3">ICMP 19074</strain>
    </source>
</reference>
<sequence length="42" mass="4208">MMASTEAVVMGSKTNSSKAVSALGYLGLAFLVAAGLLLYSLA</sequence>
<dbReference type="Proteomes" id="UP000273140">
    <property type="component" value="Unassembled WGS sequence"/>
</dbReference>
<dbReference type="EMBL" id="RBRB01000454">
    <property type="protein sequence ID" value="RMQ22650.1"/>
    <property type="molecule type" value="Genomic_DNA"/>
</dbReference>
<gene>
    <name evidence="2" type="ORF">ALQ07_00500</name>
</gene>
<comment type="caution">
    <text evidence="2">The sequence shown here is derived from an EMBL/GenBank/DDBJ whole genome shotgun (WGS) entry which is preliminary data.</text>
</comment>
<evidence type="ECO:0000256" key="1">
    <source>
        <dbReference type="SAM" id="Phobius"/>
    </source>
</evidence>
<keyword evidence="1" id="KW-0472">Membrane</keyword>
<name>A0A3M4K059_PSESF</name>
<feature type="transmembrane region" description="Helical" evidence="1">
    <location>
        <begin position="20"/>
        <end position="41"/>
    </location>
</feature>
<dbReference type="AlphaFoldDB" id="A0A3M4K059"/>
<protein>
    <submittedName>
        <fullName evidence="2">Uncharacterized protein</fullName>
    </submittedName>
</protein>
<evidence type="ECO:0000313" key="2">
    <source>
        <dbReference type="EMBL" id="RMQ22650.1"/>
    </source>
</evidence>
<keyword evidence="1" id="KW-0812">Transmembrane</keyword>
<proteinExistence type="predicted"/>
<organism evidence="2 3">
    <name type="scientific">Pseudomonas syringae pv. actinidiae</name>
    <dbReference type="NCBI Taxonomy" id="103796"/>
    <lineage>
        <taxon>Bacteria</taxon>
        <taxon>Pseudomonadati</taxon>
        <taxon>Pseudomonadota</taxon>
        <taxon>Gammaproteobacteria</taxon>
        <taxon>Pseudomonadales</taxon>
        <taxon>Pseudomonadaceae</taxon>
        <taxon>Pseudomonas</taxon>
        <taxon>Pseudomonas syringae</taxon>
    </lineage>
</organism>
<keyword evidence="1" id="KW-1133">Transmembrane helix</keyword>